<reference evidence="1 2" key="1">
    <citation type="submission" date="2016-10" db="EMBL/GenBank/DDBJ databases">
        <authorList>
            <person name="de Groot N.N."/>
        </authorList>
    </citation>
    <scope>NUCLEOTIDE SEQUENCE [LARGE SCALE GENOMIC DNA]</scope>
    <source>
        <strain evidence="1 2">DSM 26130</strain>
    </source>
</reference>
<name>A0A1I2DU22_9BACT</name>
<dbReference type="Proteomes" id="UP000198598">
    <property type="component" value="Unassembled WGS sequence"/>
</dbReference>
<dbReference type="STRING" id="662367.SAMN05216167_12067"/>
<evidence type="ECO:0000313" key="2">
    <source>
        <dbReference type="Proteomes" id="UP000198598"/>
    </source>
</evidence>
<sequence length="147" mass="16275">MPSGVDFQNLSTKRLDEAKALLAVGMSEGAFYLAGYAVECALKAVACKTLDIEIFNQNAEINKGFKTHRIDHLIVLAGLSNKLSAYCSLNGPFQVTVNEFVNPPTNVQTWGAWTEEARYNMNPCNPAVATTFVSNVETFITWLKNHW</sequence>
<evidence type="ECO:0000313" key="1">
    <source>
        <dbReference type="EMBL" id="SFE83967.1"/>
    </source>
</evidence>
<organism evidence="1 2">
    <name type="scientific">Spirosoma endophyticum</name>
    <dbReference type="NCBI Taxonomy" id="662367"/>
    <lineage>
        <taxon>Bacteria</taxon>
        <taxon>Pseudomonadati</taxon>
        <taxon>Bacteroidota</taxon>
        <taxon>Cytophagia</taxon>
        <taxon>Cytophagales</taxon>
        <taxon>Cytophagaceae</taxon>
        <taxon>Spirosoma</taxon>
    </lineage>
</organism>
<dbReference type="OrthoDB" id="5183931at2"/>
<evidence type="ECO:0008006" key="3">
    <source>
        <dbReference type="Google" id="ProtNLM"/>
    </source>
</evidence>
<keyword evidence="2" id="KW-1185">Reference proteome</keyword>
<protein>
    <recommendedName>
        <fullName evidence="3">HEPN domain-containing protein</fullName>
    </recommendedName>
</protein>
<dbReference type="RefSeq" id="WP_093832954.1">
    <property type="nucleotide sequence ID" value="NZ_FOLQ01000020.1"/>
</dbReference>
<accession>A0A1I2DU22</accession>
<dbReference type="EMBL" id="FOLQ01000020">
    <property type="protein sequence ID" value="SFE83967.1"/>
    <property type="molecule type" value="Genomic_DNA"/>
</dbReference>
<proteinExistence type="predicted"/>
<gene>
    <name evidence="1" type="ORF">SAMN05216167_12067</name>
</gene>
<dbReference type="AlphaFoldDB" id="A0A1I2DU22"/>